<evidence type="ECO:0000313" key="2">
    <source>
        <dbReference type="EMBL" id="KAF2004482.1"/>
    </source>
</evidence>
<dbReference type="Gene3D" id="1.20.1280.50">
    <property type="match status" value="1"/>
</dbReference>
<keyword evidence="3" id="KW-1185">Reference proteome</keyword>
<gene>
    <name evidence="2" type="ORF">P154DRAFT_44589</name>
</gene>
<proteinExistence type="predicted"/>
<sequence>MSVAVALPDYLMDLAPELLELILSYLSPGELASFGQTCRRANDFIRPNNQMLWRAVFGHVFDDPRIAWRLLMPSARAKNRSRESQWDWFVELRRRYAALNAVYEASNALSLFNPEEVIVTLLDIVDTASFSDSPPRGQPKSVSKNLNVLKSLFQKAPNAEKVVHDYHRDIESMSLPLDLMTGTNRPLTRALLGRRAAVPRWASRFHIFYGMTQREEDSVRSKASARALVYDWFATGPNADYGPFDNDKSGKINWEMLEAITSLMHRIFAATRSTGLFSIPSGFSSGVPYCLPQSPHQGKDWAGITNLWLGTYAFLDYRALVHYNFANNLEYPMDLGVYEEACGDIMRLQLTIDDSEELQGDPRLQTDLPYCKDLPKLYFTGLSLNRPSILVRGCVFLLPGGREVRWRFIISYASADQWQLEGAQPGGVRSGGGIYGLWSHVDHDDHGPVGPFAYFPADTCDFGEPLDE</sequence>
<dbReference type="InterPro" id="IPR036047">
    <property type="entry name" value="F-box-like_dom_sf"/>
</dbReference>
<accession>A0A6A5WS15</accession>
<dbReference type="OrthoDB" id="3226064at2759"/>
<dbReference type="Pfam" id="PF12937">
    <property type="entry name" value="F-box-like"/>
    <property type="match status" value="1"/>
</dbReference>
<dbReference type="CDD" id="cd09917">
    <property type="entry name" value="F-box_SF"/>
    <property type="match status" value="1"/>
</dbReference>
<dbReference type="InterPro" id="IPR001810">
    <property type="entry name" value="F-box_dom"/>
</dbReference>
<dbReference type="PROSITE" id="PS50181">
    <property type="entry name" value="FBOX"/>
    <property type="match status" value="1"/>
</dbReference>
<feature type="domain" description="F-box" evidence="1">
    <location>
        <begin position="8"/>
        <end position="56"/>
    </location>
</feature>
<evidence type="ECO:0000259" key="1">
    <source>
        <dbReference type="PROSITE" id="PS50181"/>
    </source>
</evidence>
<organism evidence="2 3">
    <name type="scientific">Amniculicola lignicola CBS 123094</name>
    <dbReference type="NCBI Taxonomy" id="1392246"/>
    <lineage>
        <taxon>Eukaryota</taxon>
        <taxon>Fungi</taxon>
        <taxon>Dikarya</taxon>
        <taxon>Ascomycota</taxon>
        <taxon>Pezizomycotina</taxon>
        <taxon>Dothideomycetes</taxon>
        <taxon>Pleosporomycetidae</taxon>
        <taxon>Pleosporales</taxon>
        <taxon>Amniculicolaceae</taxon>
        <taxon>Amniculicola</taxon>
    </lineage>
</organism>
<dbReference type="EMBL" id="ML977567">
    <property type="protein sequence ID" value="KAF2004482.1"/>
    <property type="molecule type" value="Genomic_DNA"/>
</dbReference>
<evidence type="ECO:0000313" key="3">
    <source>
        <dbReference type="Proteomes" id="UP000799779"/>
    </source>
</evidence>
<dbReference type="AlphaFoldDB" id="A0A6A5WS15"/>
<protein>
    <recommendedName>
        <fullName evidence="1">F-box domain-containing protein</fullName>
    </recommendedName>
</protein>
<dbReference type="SUPFAM" id="SSF81383">
    <property type="entry name" value="F-box domain"/>
    <property type="match status" value="1"/>
</dbReference>
<reference evidence="2" key="1">
    <citation type="journal article" date="2020" name="Stud. Mycol.">
        <title>101 Dothideomycetes genomes: a test case for predicting lifestyles and emergence of pathogens.</title>
        <authorList>
            <person name="Haridas S."/>
            <person name="Albert R."/>
            <person name="Binder M."/>
            <person name="Bloem J."/>
            <person name="Labutti K."/>
            <person name="Salamov A."/>
            <person name="Andreopoulos B."/>
            <person name="Baker S."/>
            <person name="Barry K."/>
            <person name="Bills G."/>
            <person name="Bluhm B."/>
            <person name="Cannon C."/>
            <person name="Castanera R."/>
            <person name="Culley D."/>
            <person name="Daum C."/>
            <person name="Ezra D."/>
            <person name="Gonzalez J."/>
            <person name="Henrissat B."/>
            <person name="Kuo A."/>
            <person name="Liang C."/>
            <person name="Lipzen A."/>
            <person name="Lutzoni F."/>
            <person name="Magnuson J."/>
            <person name="Mondo S."/>
            <person name="Nolan M."/>
            <person name="Ohm R."/>
            <person name="Pangilinan J."/>
            <person name="Park H.-J."/>
            <person name="Ramirez L."/>
            <person name="Alfaro M."/>
            <person name="Sun H."/>
            <person name="Tritt A."/>
            <person name="Yoshinaga Y."/>
            <person name="Zwiers L.-H."/>
            <person name="Turgeon B."/>
            <person name="Goodwin S."/>
            <person name="Spatafora J."/>
            <person name="Crous P."/>
            <person name="Grigoriev I."/>
        </authorList>
    </citation>
    <scope>NUCLEOTIDE SEQUENCE</scope>
    <source>
        <strain evidence="2">CBS 123094</strain>
    </source>
</reference>
<dbReference type="Proteomes" id="UP000799779">
    <property type="component" value="Unassembled WGS sequence"/>
</dbReference>
<name>A0A6A5WS15_9PLEO</name>